<dbReference type="EMBL" id="BPLQ01004710">
    <property type="protein sequence ID" value="GIY10082.1"/>
    <property type="molecule type" value="Genomic_DNA"/>
</dbReference>
<evidence type="ECO:0000313" key="2">
    <source>
        <dbReference type="Proteomes" id="UP001054837"/>
    </source>
</evidence>
<proteinExistence type="predicted"/>
<comment type="caution">
    <text evidence="1">The sequence shown here is derived from an EMBL/GenBank/DDBJ whole genome shotgun (WGS) entry which is preliminary data.</text>
</comment>
<keyword evidence="2" id="KW-1185">Reference proteome</keyword>
<organism evidence="1 2">
    <name type="scientific">Caerostris darwini</name>
    <dbReference type="NCBI Taxonomy" id="1538125"/>
    <lineage>
        <taxon>Eukaryota</taxon>
        <taxon>Metazoa</taxon>
        <taxon>Ecdysozoa</taxon>
        <taxon>Arthropoda</taxon>
        <taxon>Chelicerata</taxon>
        <taxon>Arachnida</taxon>
        <taxon>Araneae</taxon>
        <taxon>Araneomorphae</taxon>
        <taxon>Entelegynae</taxon>
        <taxon>Araneoidea</taxon>
        <taxon>Araneidae</taxon>
        <taxon>Caerostris</taxon>
    </lineage>
</organism>
<evidence type="ECO:0000313" key="1">
    <source>
        <dbReference type="EMBL" id="GIY10082.1"/>
    </source>
</evidence>
<accession>A0AAV4QPG1</accession>
<gene>
    <name evidence="1" type="ORF">CDAR_550811</name>
</gene>
<dbReference type="AlphaFoldDB" id="A0AAV4QPG1"/>
<name>A0AAV4QPG1_9ARAC</name>
<reference evidence="1 2" key="1">
    <citation type="submission" date="2021-06" db="EMBL/GenBank/DDBJ databases">
        <title>Caerostris darwini draft genome.</title>
        <authorList>
            <person name="Kono N."/>
            <person name="Arakawa K."/>
        </authorList>
    </citation>
    <scope>NUCLEOTIDE SEQUENCE [LARGE SCALE GENOMIC DNA]</scope>
</reference>
<protein>
    <submittedName>
        <fullName evidence="1">Uncharacterized protein</fullName>
    </submittedName>
</protein>
<sequence>MGSFNISGQLAYAKDLPYVYLHSKQGREAGSEDERQRRAPQNVIFHPPVNIPYLIFFFPLCSSSSQQTQFMGPFISPHKSVPREAKNKARLWHGIISSQPEGFKGLTNIPCRRIIVMSSNLGWTHRP</sequence>
<dbReference type="Proteomes" id="UP001054837">
    <property type="component" value="Unassembled WGS sequence"/>
</dbReference>